<dbReference type="RefSeq" id="XP_001875995.1">
    <property type="nucleotide sequence ID" value="XM_001875960.1"/>
</dbReference>
<feature type="compositionally biased region" description="Polar residues" evidence="1">
    <location>
        <begin position="8"/>
        <end position="20"/>
    </location>
</feature>
<sequence>MPSPLDSHWTTSHFPESSPSPVDYESSHSPLDSTGVQWIQVIPVHYCLLLINYEYYKKAKIDCAMNKPGK</sequence>
<dbReference type="GeneID" id="6071383"/>
<dbReference type="HOGENOM" id="CLU_2758194_0_0_1"/>
<evidence type="ECO:0000256" key="1">
    <source>
        <dbReference type="SAM" id="MobiDB-lite"/>
    </source>
</evidence>
<gene>
    <name evidence="2" type="ORF">LACBIDRAFT_308482</name>
</gene>
<dbReference type="EMBL" id="DS547093">
    <property type="protein sequence ID" value="EDR13497.1"/>
    <property type="molecule type" value="Genomic_DNA"/>
</dbReference>
<dbReference type="KEGG" id="lbc:LACBIDRAFT_308482"/>
<reference evidence="2 3" key="1">
    <citation type="journal article" date="2008" name="Nature">
        <title>The genome of Laccaria bicolor provides insights into mycorrhizal symbiosis.</title>
        <authorList>
            <person name="Martin F."/>
            <person name="Aerts A."/>
            <person name="Ahren D."/>
            <person name="Brun A."/>
            <person name="Danchin E.G.J."/>
            <person name="Duchaussoy F."/>
            <person name="Gibon J."/>
            <person name="Kohler A."/>
            <person name="Lindquist E."/>
            <person name="Pereda V."/>
            <person name="Salamov A."/>
            <person name="Shapiro H.J."/>
            <person name="Wuyts J."/>
            <person name="Blaudez D."/>
            <person name="Buee M."/>
            <person name="Brokstein P."/>
            <person name="Canbaeck B."/>
            <person name="Cohen D."/>
            <person name="Courty P.E."/>
            <person name="Coutinho P.M."/>
            <person name="Delaruelle C."/>
            <person name="Detter J.C."/>
            <person name="Deveau A."/>
            <person name="DiFazio S."/>
            <person name="Duplessis S."/>
            <person name="Fraissinet-Tachet L."/>
            <person name="Lucic E."/>
            <person name="Frey-Klett P."/>
            <person name="Fourrey C."/>
            <person name="Feussner I."/>
            <person name="Gay G."/>
            <person name="Grimwood J."/>
            <person name="Hoegger P.J."/>
            <person name="Jain P."/>
            <person name="Kilaru S."/>
            <person name="Labbe J."/>
            <person name="Lin Y.C."/>
            <person name="Legue V."/>
            <person name="Le Tacon F."/>
            <person name="Marmeisse R."/>
            <person name="Melayah D."/>
            <person name="Montanini B."/>
            <person name="Muratet M."/>
            <person name="Nehls U."/>
            <person name="Niculita-Hirzel H."/>
            <person name="Oudot-Le Secq M.P."/>
            <person name="Peter M."/>
            <person name="Quesneville H."/>
            <person name="Rajashekar B."/>
            <person name="Reich M."/>
            <person name="Rouhier N."/>
            <person name="Schmutz J."/>
            <person name="Yin T."/>
            <person name="Chalot M."/>
            <person name="Henrissat B."/>
            <person name="Kuees U."/>
            <person name="Lucas S."/>
            <person name="Van de Peer Y."/>
            <person name="Podila G.K."/>
            <person name="Polle A."/>
            <person name="Pukkila P.J."/>
            <person name="Richardson P.M."/>
            <person name="Rouze P."/>
            <person name="Sanders I.R."/>
            <person name="Stajich J.E."/>
            <person name="Tunlid A."/>
            <person name="Tuskan G."/>
            <person name="Grigoriev I.V."/>
        </authorList>
    </citation>
    <scope>NUCLEOTIDE SEQUENCE [LARGE SCALE GENOMIC DNA]</scope>
    <source>
        <strain evidence="3">S238N-H82 / ATCC MYA-4686</strain>
    </source>
</reference>
<keyword evidence="3" id="KW-1185">Reference proteome</keyword>
<dbReference type="AlphaFoldDB" id="B0CWE7"/>
<protein>
    <submittedName>
        <fullName evidence="2">Predicted protein</fullName>
    </submittedName>
</protein>
<accession>B0CWE7</accession>
<feature type="region of interest" description="Disordered" evidence="1">
    <location>
        <begin position="1"/>
        <end position="31"/>
    </location>
</feature>
<proteinExistence type="predicted"/>
<organism evidence="3">
    <name type="scientific">Laccaria bicolor (strain S238N-H82 / ATCC MYA-4686)</name>
    <name type="common">Bicoloured deceiver</name>
    <name type="synonym">Laccaria laccata var. bicolor</name>
    <dbReference type="NCBI Taxonomy" id="486041"/>
    <lineage>
        <taxon>Eukaryota</taxon>
        <taxon>Fungi</taxon>
        <taxon>Dikarya</taxon>
        <taxon>Basidiomycota</taxon>
        <taxon>Agaricomycotina</taxon>
        <taxon>Agaricomycetes</taxon>
        <taxon>Agaricomycetidae</taxon>
        <taxon>Agaricales</taxon>
        <taxon>Agaricineae</taxon>
        <taxon>Hydnangiaceae</taxon>
        <taxon>Laccaria</taxon>
    </lineage>
</organism>
<evidence type="ECO:0000313" key="2">
    <source>
        <dbReference type="EMBL" id="EDR13497.1"/>
    </source>
</evidence>
<dbReference type="InParanoid" id="B0CWE7"/>
<name>B0CWE7_LACBS</name>
<evidence type="ECO:0000313" key="3">
    <source>
        <dbReference type="Proteomes" id="UP000001194"/>
    </source>
</evidence>
<dbReference type="Proteomes" id="UP000001194">
    <property type="component" value="Unassembled WGS sequence"/>
</dbReference>